<keyword evidence="8" id="KW-1185">Reference proteome</keyword>
<gene>
    <name evidence="7" type="ORF">DW016_07120</name>
</gene>
<evidence type="ECO:0000313" key="7">
    <source>
        <dbReference type="EMBL" id="RGE87873.1"/>
    </source>
</evidence>
<evidence type="ECO:0000256" key="5">
    <source>
        <dbReference type="PIRSR" id="PIRSR606710-2"/>
    </source>
</evidence>
<dbReference type="RefSeq" id="WP_082136322.1">
    <property type="nucleotide sequence ID" value="NZ_CALBAT010000017.1"/>
</dbReference>
<comment type="similarity">
    <text evidence="2 6">Belongs to the glycosyl hydrolase 43 family.</text>
</comment>
<name>A0A3E3K2V7_9FIRM</name>
<sequence>MLELNKLNLKECFIKPEKKKRQDLRMRDPFIFTDQKRKLYFLFGTGAACDGAANIDPYFEVYVGENLDEFTGPYVCFEPPAGFWGVKHYWAPEIHEYKGKYYMFASFKGGIGQDRGTAILVSDFPEGMYVPWSEGYVTLKGHECLDGTFYMDESGQAWTVFCHEWTEMYYGKIKAMKLSEDLKYTLDEEPIVIVDLERDKLPWIHKMSDPRVGKEGYLTDAPYIWKLPSGVLLMTWSCYTDGTNGNEKNYVIAGCISRNGSMEGPWEHLPELLLNQDAGHAALFRDLDNNLKIVMHGNDAQHGSEYPVICDVQEEEDKISLIWR</sequence>
<dbReference type="Proteomes" id="UP000261080">
    <property type="component" value="Unassembled WGS sequence"/>
</dbReference>
<dbReference type="Gene3D" id="2.115.10.20">
    <property type="entry name" value="Glycosyl hydrolase domain, family 43"/>
    <property type="match status" value="1"/>
</dbReference>
<comment type="caution">
    <text evidence="7">The sequence shown here is derived from an EMBL/GenBank/DDBJ whole genome shotgun (WGS) entry which is preliminary data.</text>
</comment>
<dbReference type="Pfam" id="PF04616">
    <property type="entry name" value="Glyco_hydro_43"/>
    <property type="match status" value="1"/>
</dbReference>
<evidence type="ECO:0000313" key="8">
    <source>
        <dbReference type="Proteomes" id="UP000261080"/>
    </source>
</evidence>
<dbReference type="PANTHER" id="PTHR43301:SF3">
    <property type="entry name" value="ARABINAN ENDO-1,5-ALPHA-L-ARABINOSIDASE A-RELATED"/>
    <property type="match status" value="1"/>
</dbReference>
<evidence type="ECO:0000256" key="2">
    <source>
        <dbReference type="ARBA" id="ARBA00009865"/>
    </source>
</evidence>
<reference evidence="7 8" key="1">
    <citation type="submission" date="2018-08" db="EMBL/GenBank/DDBJ databases">
        <title>A genome reference for cultivated species of the human gut microbiota.</title>
        <authorList>
            <person name="Zou Y."/>
            <person name="Xue W."/>
            <person name="Luo G."/>
        </authorList>
    </citation>
    <scope>NUCLEOTIDE SEQUENCE [LARGE SCALE GENOMIC DNA]</scope>
    <source>
        <strain evidence="7 8">AF37-2AT</strain>
    </source>
</reference>
<dbReference type="EMBL" id="QVLX01000003">
    <property type="protein sequence ID" value="RGE87873.1"/>
    <property type="molecule type" value="Genomic_DNA"/>
</dbReference>
<keyword evidence="4 6" id="KW-0326">Glycosidase</keyword>
<keyword evidence="3 6" id="KW-0378">Hydrolase</keyword>
<dbReference type="PANTHER" id="PTHR43301">
    <property type="entry name" value="ARABINAN ENDO-1,5-ALPHA-L-ARABINOSIDASE"/>
    <property type="match status" value="1"/>
</dbReference>
<dbReference type="CDD" id="cd08981">
    <property type="entry name" value="GH43_Bt1873-like"/>
    <property type="match status" value="1"/>
</dbReference>
<dbReference type="InterPro" id="IPR023296">
    <property type="entry name" value="Glyco_hydro_beta-prop_sf"/>
</dbReference>
<dbReference type="GO" id="GO:0005975">
    <property type="term" value="P:carbohydrate metabolic process"/>
    <property type="evidence" value="ECO:0007669"/>
    <property type="project" value="InterPro"/>
</dbReference>
<protein>
    <submittedName>
        <fullName evidence="7">Glycoside hydrolase</fullName>
    </submittedName>
</protein>
<evidence type="ECO:0000256" key="1">
    <source>
        <dbReference type="ARBA" id="ARBA00004834"/>
    </source>
</evidence>
<dbReference type="AlphaFoldDB" id="A0A3E3K2V7"/>
<dbReference type="GO" id="GO:0004553">
    <property type="term" value="F:hydrolase activity, hydrolyzing O-glycosyl compounds"/>
    <property type="evidence" value="ECO:0007669"/>
    <property type="project" value="InterPro"/>
</dbReference>
<dbReference type="SUPFAM" id="SSF75005">
    <property type="entry name" value="Arabinanase/levansucrase/invertase"/>
    <property type="match status" value="1"/>
</dbReference>
<evidence type="ECO:0000256" key="6">
    <source>
        <dbReference type="RuleBase" id="RU361187"/>
    </source>
</evidence>
<evidence type="ECO:0000256" key="3">
    <source>
        <dbReference type="ARBA" id="ARBA00022801"/>
    </source>
</evidence>
<proteinExistence type="inferred from homology"/>
<dbReference type="InterPro" id="IPR050727">
    <property type="entry name" value="GH43_arabinanases"/>
</dbReference>
<accession>A0A3E3K2V7</accession>
<dbReference type="OrthoDB" id="9763933at2"/>
<organism evidence="7 8">
    <name type="scientific">Sellimonas intestinalis</name>
    <dbReference type="NCBI Taxonomy" id="1653434"/>
    <lineage>
        <taxon>Bacteria</taxon>
        <taxon>Bacillati</taxon>
        <taxon>Bacillota</taxon>
        <taxon>Clostridia</taxon>
        <taxon>Lachnospirales</taxon>
        <taxon>Lachnospiraceae</taxon>
        <taxon>Sellimonas</taxon>
    </lineage>
</organism>
<comment type="pathway">
    <text evidence="1">Glycan metabolism; L-arabinan degradation.</text>
</comment>
<dbReference type="InterPro" id="IPR006710">
    <property type="entry name" value="Glyco_hydro_43"/>
</dbReference>
<feature type="site" description="Important for catalytic activity, responsible for pKa modulation of the active site Glu and correct orientation of both the proton donor and substrate" evidence="5">
    <location>
        <position position="146"/>
    </location>
</feature>
<evidence type="ECO:0000256" key="4">
    <source>
        <dbReference type="ARBA" id="ARBA00023295"/>
    </source>
</evidence>